<evidence type="ECO:0000256" key="2">
    <source>
        <dbReference type="ARBA" id="ARBA00022741"/>
    </source>
</evidence>
<evidence type="ECO:0000259" key="4">
    <source>
        <dbReference type="PROSITE" id="PS50893"/>
    </source>
</evidence>
<feature type="domain" description="ABC transporter" evidence="4">
    <location>
        <begin position="1"/>
        <end position="229"/>
    </location>
</feature>
<protein>
    <submittedName>
        <fullName evidence="5">ABC transporter ATP-binding protein</fullName>
    </submittedName>
</protein>
<dbReference type="SUPFAM" id="SSF52540">
    <property type="entry name" value="P-loop containing nucleoside triphosphate hydrolases"/>
    <property type="match status" value="1"/>
</dbReference>
<dbReference type="EMBL" id="QUSM01000002">
    <property type="protein sequence ID" value="RGD74887.1"/>
    <property type="molecule type" value="Genomic_DNA"/>
</dbReference>
<dbReference type="InterPro" id="IPR051782">
    <property type="entry name" value="ABC_Transporter_VariousFunc"/>
</dbReference>
<dbReference type="Proteomes" id="UP000261212">
    <property type="component" value="Unassembled WGS sequence"/>
</dbReference>
<keyword evidence="2" id="KW-0547">Nucleotide-binding</keyword>
<keyword evidence="1" id="KW-0813">Transport</keyword>
<gene>
    <name evidence="5" type="ORF">DW687_00745</name>
</gene>
<dbReference type="CDD" id="cd03230">
    <property type="entry name" value="ABC_DR_subfamily_A"/>
    <property type="match status" value="1"/>
</dbReference>
<name>A0A3E3E018_9FIRM</name>
<dbReference type="SMART" id="SM00382">
    <property type="entry name" value="AAA"/>
    <property type="match status" value="1"/>
</dbReference>
<evidence type="ECO:0000313" key="5">
    <source>
        <dbReference type="EMBL" id="RGD74887.1"/>
    </source>
</evidence>
<sequence>MKVLNIENLNKKYEKFELKNISFSLDEGKIIGFIGRNGAGKTTTIKSIMNFIKIDNGNVTFFEKYNRDNINKIKKYIGFVSGGIDYYSLKPIKVITSVTKRFYSNWDDKSYMYYIKKFGIDENKKPSELSEGMKVKYSLILALSHNAKLLILDEPTSGLDPVSREELLDIFLDLAEKEKVTIFFSTHITSDLERCADNIIYIKNGNIILNKTYDDLINEFKCIRIKKDYYTKEDNKNLIGIKRTKYGYEGIIRCSDDVKDYYEVMNTDLESIMIHLERDENDEKYII</sequence>
<dbReference type="GO" id="GO:0016887">
    <property type="term" value="F:ATP hydrolysis activity"/>
    <property type="evidence" value="ECO:0007669"/>
    <property type="project" value="InterPro"/>
</dbReference>
<dbReference type="PANTHER" id="PTHR42939:SF3">
    <property type="entry name" value="ABC TRANSPORTER ATP-BINDING COMPONENT"/>
    <property type="match status" value="1"/>
</dbReference>
<proteinExistence type="predicted"/>
<dbReference type="Gene3D" id="3.40.50.300">
    <property type="entry name" value="P-loop containing nucleotide triphosphate hydrolases"/>
    <property type="match status" value="1"/>
</dbReference>
<evidence type="ECO:0000256" key="1">
    <source>
        <dbReference type="ARBA" id="ARBA00022448"/>
    </source>
</evidence>
<dbReference type="GO" id="GO:0005524">
    <property type="term" value="F:ATP binding"/>
    <property type="evidence" value="ECO:0007669"/>
    <property type="project" value="UniProtKB-KW"/>
</dbReference>
<dbReference type="RefSeq" id="WP_117530982.1">
    <property type="nucleotide sequence ID" value="NZ_CP176644.1"/>
</dbReference>
<accession>A0A3E3E018</accession>
<organism evidence="5 6">
    <name type="scientific">Anaerofustis stercorihominis</name>
    <dbReference type="NCBI Taxonomy" id="214853"/>
    <lineage>
        <taxon>Bacteria</taxon>
        <taxon>Bacillati</taxon>
        <taxon>Bacillota</taxon>
        <taxon>Clostridia</taxon>
        <taxon>Eubacteriales</taxon>
        <taxon>Eubacteriaceae</taxon>
        <taxon>Anaerofustis</taxon>
    </lineage>
</organism>
<keyword evidence="3 5" id="KW-0067">ATP-binding</keyword>
<comment type="caution">
    <text evidence="5">The sequence shown here is derived from an EMBL/GenBank/DDBJ whole genome shotgun (WGS) entry which is preliminary data.</text>
</comment>
<dbReference type="InterPro" id="IPR027417">
    <property type="entry name" value="P-loop_NTPase"/>
</dbReference>
<dbReference type="InterPro" id="IPR003593">
    <property type="entry name" value="AAA+_ATPase"/>
</dbReference>
<dbReference type="InterPro" id="IPR003439">
    <property type="entry name" value="ABC_transporter-like_ATP-bd"/>
</dbReference>
<reference evidence="5 6" key="1">
    <citation type="submission" date="2018-08" db="EMBL/GenBank/DDBJ databases">
        <title>A genome reference for cultivated species of the human gut microbiota.</title>
        <authorList>
            <person name="Zou Y."/>
            <person name="Xue W."/>
            <person name="Luo G."/>
        </authorList>
    </citation>
    <scope>NUCLEOTIDE SEQUENCE [LARGE SCALE GENOMIC DNA]</scope>
    <source>
        <strain evidence="5 6">AM25-6</strain>
    </source>
</reference>
<evidence type="ECO:0000256" key="3">
    <source>
        <dbReference type="ARBA" id="ARBA00022840"/>
    </source>
</evidence>
<dbReference type="Pfam" id="PF00005">
    <property type="entry name" value="ABC_tran"/>
    <property type="match status" value="1"/>
</dbReference>
<dbReference type="AlphaFoldDB" id="A0A3E3E018"/>
<dbReference type="PANTHER" id="PTHR42939">
    <property type="entry name" value="ABC TRANSPORTER ATP-BINDING PROTEIN ALBC-RELATED"/>
    <property type="match status" value="1"/>
</dbReference>
<evidence type="ECO:0000313" key="6">
    <source>
        <dbReference type="Proteomes" id="UP000261212"/>
    </source>
</evidence>
<dbReference type="PROSITE" id="PS50893">
    <property type="entry name" value="ABC_TRANSPORTER_2"/>
    <property type="match status" value="1"/>
</dbReference>